<keyword evidence="7 12" id="KW-0859">Xylose metabolism</keyword>
<evidence type="ECO:0000256" key="8">
    <source>
        <dbReference type="ARBA" id="ARBA00022723"/>
    </source>
</evidence>
<dbReference type="Gene3D" id="3.20.20.150">
    <property type="entry name" value="Divalent-metal-dependent TIM barrel enzymes"/>
    <property type="match status" value="1"/>
</dbReference>
<dbReference type="HAMAP" id="MF_00455">
    <property type="entry name" value="Xylose_isom_A"/>
    <property type="match status" value="1"/>
</dbReference>
<accession>A0ABV3EMZ9</accession>
<comment type="cofactor">
    <cofactor evidence="12">
        <name>Mg(2+)</name>
        <dbReference type="ChEBI" id="CHEBI:18420"/>
    </cofactor>
    <text evidence="12">Binds 2 magnesium ions per subunit.</text>
</comment>
<comment type="subunit">
    <text evidence="3 12 14">Homotetramer.</text>
</comment>
<feature type="active site" evidence="12">
    <location>
        <position position="54"/>
    </location>
</feature>
<evidence type="ECO:0000256" key="11">
    <source>
        <dbReference type="ARBA" id="ARBA00033659"/>
    </source>
</evidence>
<dbReference type="Pfam" id="PF01261">
    <property type="entry name" value="AP_endonuc_2"/>
    <property type="match status" value="1"/>
</dbReference>
<evidence type="ECO:0000256" key="10">
    <source>
        <dbReference type="ARBA" id="ARBA00023277"/>
    </source>
</evidence>
<comment type="catalytic activity">
    <reaction evidence="11 12 13">
        <text>alpha-D-xylose = alpha-D-xylulofuranose</text>
        <dbReference type="Rhea" id="RHEA:22816"/>
        <dbReference type="ChEBI" id="CHEBI:28518"/>
        <dbReference type="ChEBI" id="CHEBI:188998"/>
        <dbReference type="EC" id="5.3.1.5"/>
    </reaction>
</comment>
<evidence type="ECO:0000256" key="6">
    <source>
        <dbReference type="ARBA" id="ARBA00022490"/>
    </source>
</evidence>
<comment type="similarity">
    <text evidence="2 12 13">Belongs to the xylose isomerase family.</text>
</comment>
<keyword evidence="6 12" id="KW-0963">Cytoplasm</keyword>
<evidence type="ECO:0000313" key="16">
    <source>
        <dbReference type="EMBL" id="MEU9577577.1"/>
    </source>
</evidence>
<comment type="subcellular location">
    <subcellularLocation>
        <location evidence="1 12 14">Cytoplasm</location>
    </subcellularLocation>
</comment>
<dbReference type="InterPro" id="IPR013453">
    <property type="entry name" value="XylA_actinobac"/>
</dbReference>
<protein>
    <recommendedName>
        <fullName evidence="5 12">Xylose isomerase</fullName>
        <ecNumber evidence="4 12">5.3.1.5</ecNumber>
    </recommendedName>
</protein>
<keyword evidence="9 12" id="KW-0413">Isomerase</keyword>
<keyword evidence="10 12" id="KW-0119">Carbohydrate metabolism</keyword>
<dbReference type="PANTHER" id="PTHR48408">
    <property type="match status" value="1"/>
</dbReference>
<keyword evidence="17" id="KW-1185">Reference proteome</keyword>
<dbReference type="InterPro" id="IPR013022">
    <property type="entry name" value="Xyl_isomerase-like_TIM-brl"/>
</dbReference>
<evidence type="ECO:0000256" key="5">
    <source>
        <dbReference type="ARBA" id="ARBA00018232"/>
    </source>
</evidence>
<feature type="binding site" evidence="12">
    <location>
        <position position="217"/>
    </location>
    <ligand>
        <name>Mg(2+)</name>
        <dbReference type="ChEBI" id="CHEBI:18420"/>
        <label>2</label>
    </ligand>
</feature>
<organism evidence="16 17">
    <name type="scientific">Streptomyces chilikensis</name>
    <dbReference type="NCBI Taxonomy" id="1194079"/>
    <lineage>
        <taxon>Bacteria</taxon>
        <taxon>Bacillati</taxon>
        <taxon>Actinomycetota</taxon>
        <taxon>Actinomycetes</taxon>
        <taxon>Kitasatosporales</taxon>
        <taxon>Streptomycetaceae</taxon>
        <taxon>Streptomyces</taxon>
    </lineage>
</organism>
<evidence type="ECO:0000256" key="1">
    <source>
        <dbReference type="ARBA" id="ARBA00004496"/>
    </source>
</evidence>
<comment type="caution">
    <text evidence="12">Lacks conserved residue(s) required for the propagation of feature annotation.</text>
</comment>
<feature type="binding site" evidence="12">
    <location>
        <position position="245"/>
    </location>
    <ligand>
        <name>Mg(2+)</name>
        <dbReference type="ChEBI" id="CHEBI:18420"/>
        <label>1</label>
    </ligand>
</feature>
<dbReference type="EMBL" id="JBEZNA010000016">
    <property type="protein sequence ID" value="MEU9577577.1"/>
    <property type="molecule type" value="Genomic_DNA"/>
</dbReference>
<dbReference type="InterPro" id="IPR001998">
    <property type="entry name" value="Xylose_isomerase"/>
</dbReference>
<feature type="binding site" evidence="12">
    <location>
        <position position="217"/>
    </location>
    <ligand>
        <name>Mg(2+)</name>
        <dbReference type="ChEBI" id="CHEBI:18420"/>
        <label>1</label>
    </ligand>
</feature>
<evidence type="ECO:0000256" key="13">
    <source>
        <dbReference type="RuleBase" id="RU000609"/>
    </source>
</evidence>
<feature type="domain" description="Xylose isomerase-like TIM barrel" evidence="15">
    <location>
        <begin position="40"/>
        <end position="289"/>
    </location>
</feature>
<dbReference type="Proteomes" id="UP001551584">
    <property type="component" value="Unassembled WGS sequence"/>
</dbReference>
<reference evidence="16 17" key="1">
    <citation type="submission" date="2024-06" db="EMBL/GenBank/DDBJ databases">
        <title>The Natural Products Discovery Center: Release of the First 8490 Sequenced Strains for Exploring Actinobacteria Biosynthetic Diversity.</title>
        <authorList>
            <person name="Kalkreuter E."/>
            <person name="Kautsar S.A."/>
            <person name="Yang D."/>
            <person name="Bader C.D."/>
            <person name="Teijaro C.N."/>
            <person name="Fluegel L."/>
            <person name="Davis C.M."/>
            <person name="Simpson J.R."/>
            <person name="Lauterbach L."/>
            <person name="Steele A.D."/>
            <person name="Gui C."/>
            <person name="Meng S."/>
            <person name="Li G."/>
            <person name="Viehrig K."/>
            <person name="Ye F."/>
            <person name="Su P."/>
            <person name="Kiefer A.F."/>
            <person name="Nichols A."/>
            <person name="Cepeda A.J."/>
            <person name="Yan W."/>
            <person name="Fan B."/>
            <person name="Jiang Y."/>
            <person name="Adhikari A."/>
            <person name="Zheng C.-J."/>
            <person name="Schuster L."/>
            <person name="Cowan T.M."/>
            <person name="Smanski M.J."/>
            <person name="Chevrette M.G."/>
            <person name="De Carvalho L.P.S."/>
            <person name="Shen B."/>
        </authorList>
    </citation>
    <scope>NUCLEOTIDE SEQUENCE [LARGE SCALE GENOMIC DNA]</scope>
    <source>
        <strain evidence="16 17">NPDC048117</strain>
    </source>
</reference>
<feature type="binding site" evidence="12">
    <location>
        <position position="181"/>
    </location>
    <ligand>
        <name>Mg(2+)</name>
        <dbReference type="ChEBI" id="CHEBI:18420"/>
        <label>1</label>
    </ligand>
</feature>
<dbReference type="SUPFAM" id="SSF51658">
    <property type="entry name" value="Xylose isomerase-like"/>
    <property type="match status" value="1"/>
</dbReference>
<evidence type="ECO:0000259" key="15">
    <source>
        <dbReference type="Pfam" id="PF01261"/>
    </source>
</evidence>
<keyword evidence="8 12" id="KW-0479">Metal-binding</keyword>
<evidence type="ECO:0000256" key="12">
    <source>
        <dbReference type="HAMAP-Rule" id="MF_00455"/>
    </source>
</evidence>
<dbReference type="GO" id="GO:0009045">
    <property type="term" value="F:xylose isomerase activity"/>
    <property type="evidence" value="ECO:0007669"/>
    <property type="project" value="UniProtKB-EC"/>
</dbReference>
<feature type="binding site" evidence="12">
    <location>
        <position position="287"/>
    </location>
    <ligand>
        <name>Mg(2+)</name>
        <dbReference type="ChEBI" id="CHEBI:18420"/>
        <label>1</label>
    </ligand>
</feature>
<sequence length="388" mass="42938">MSIQPTPEDKFTFGLWTVGWQGKDPFGDATRPALDPVETVQRLAELGAYGVTFHDDDLIPFGSSDAEREAVVKRFRGALDATGMKVPMATTNLFTHPVFKDGGFTANDRDIRRYALRKVIRNIDLAVELGATTYVAWGGREGAESGAAKDVRVALDRMKEAFDLLGDYVVSQGYDLRFAIEPKPNEPRGDILLPTIGHALAFIDRLERPELVGLNPEVGHEQMAGLNFPHGIAQALWAGKLFHIDLNGQSGIKYDQDFRFGAGDLRQAFWLVDLLESAGYEGPKHFDFKPPRTEDFDGVWESAKGNMRNYLLLKQRALAFRADPEVQEALRASRLDELARPTAADGVEGLLADRSAFEEFDIDAAAARGMAFERLDQLAMEHLLGARG</sequence>
<keyword evidence="12" id="KW-0460">Magnesium</keyword>
<dbReference type="RefSeq" id="WP_359270899.1">
    <property type="nucleotide sequence ID" value="NZ_JBEZNA010000016.1"/>
</dbReference>
<gene>
    <name evidence="12 16" type="primary">xylA</name>
    <name evidence="16" type="ORF">AB0D95_09980</name>
</gene>
<feature type="active site" evidence="12">
    <location>
        <position position="57"/>
    </location>
</feature>
<name>A0ABV3EMZ9_9ACTN</name>
<evidence type="ECO:0000256" key="3">
    <source>
        <dbReference type="ARBA" id="ARBA00011881"/>
    </source>
</evidence>
<dbReference type="PRINTS" id="PR00688">
    <property type="entry name" value="XYLOSISMRASE"/>
</dbReference>
<comment type="caution">
    <text evidence="16">The sequence shown here is derived from an EMBL/GenBank/DDBJ whole genome shotgun (WGS) entry which is preliminary data.</text>
</comment>
<evidence type="ECO:0000256" key="7">
    <source>
        <dbReference type="ARBA" id="ARBA00022629"/>
    </source>
</evidence>
<feature type="binding site" evidence="12">
    <location>
        <position position="220"/>
    </location>
    <ligand>
        <name>Mg(2+)</name>
        <dbReference type="ChEBI" id="CHEBI:18420"/>
        <label>2</label>
    </ligand>
</feature>
<evidence type="ECO:0000256" key="4">
    <source>
        <dbReference type="ARBA" id="ARBA00011958"/>
    </source>
</evidence>
<evidence type="ECO:0000256" key="14">
    <source>
        <dbReference type="RuleBase" id="RU000610"/>
    </source>
</evidence>
<dbReference type="PROSITE" id="PS51415">
    <property type="entry name" value="XYLOSE_ISOMERASE"/>
    <property type="match status" value="1"/>
</dbReference>
<proteinExistence type="inferred from homology"/>
<dbReference type="NCBIfam" id="TIGR02631">
    <property type="entry name" value="xylA_Arthro"/>
    <property type="match status" value="1"/>
</dbReference>
<dbReference type="InterPro" id="IPR036237">
    <property type="entry name" value="Xyl_isomerase-like_sf"/>
</dbReference>
<evidence type="ECO:0000313" key="17">
    <source>
        <dbReference type="Proteomes" id="UP001551584"/>
    </source>
</evidence>
<evidence type="ECO:0000256" key="9">
    <source>
        <dbReference type="ARBA" id="ARBA00023235"/>
    </source>
</evidence>
<dbReference type="EC" id="5.3.1.5" evidence="4 12"/>
<dbReference type="PANTHER" id="PTHR48408:SF1">
    <property type="entry name" value="XYLOSE ISOMERASE"/>
    <property type="match status" value="1"/>
</dbReference>
<evidence type="ECO:0000256" key="2">
    <source>
        <dbReference type="ARBA" id="ARBA00005765"/>
    </source>
</evidence>